<name>A0ABQ3NYS4_STRVG</name>
<dbReference type="Proteomes" id="UP000660554">
    <property type="component" value="Unassembled WGS sequence"/>
</dbReference>
<accession>A0ABQ3NYS4</accession>
<comment type="caution">
    <text evidence="2">The sequence shown here is derived from an EMBL/GenBank/DDBJ whole genome shotgun (WGS) entry which is preliminary data.</text>
</comment>
<keyword evidence="3" id="KW-1185">Reference proteome</keyword>
<reference evidence="3" key="1">
    <citation type="submission" date="2020-09" db="EMBL/GenBank/DDBJ databases">
        <title>Whole genome shotgun sequence of Streptomyces cinnamonensis NBRC 15873.</title>
        <authorList>
            <person name="Komaki H."/>
            <person name="Tamura T."/>
        </authorList>
    </citation>
    <scope>NUCLEOTIDE SEQUENCE [LARGE SCALE GENOMIC DNA]</scope>
    <source>
        <strain evidence="3">NBRC 15873</strain>
    </source>
</reference>
<protein>
    <submittedName>
        <fullName evidence="2">Uncharacterized protein</fullName>
    </submittedName>
</protein>
<dbReference type="EMBL" id="BNDV01000018">
    <property type="protein sequence ID" value="GHI17928.1"/>
    <property type="molecule type" value="Genomic_DNA"/>
</dbReference>
<dbReference type="GeneID" id="86953951"/>
<dbReference type="RefSeq" id="WP_053614455.1">
    <property type="nucleotide sequence ID" value="NZ_BMRU01000064.1"/>
</dbReference>
<organism evidence="2 3">
    <name type="scientific">Streptomyces virginiae</name>
    <name type="common">Streptomyces cinnamonensis</name>
    <dbReference type="NCBI Taxonomy" id="1961"/>
    <lineage>
        <taxon>Bacteria</taxon>
        <taxon>Bacillati</taxon>
        <taxon>Actinomycetota</taxon>
        <taxon>Actinomycetes</taxon>
        <taxon>Kitasatosporales</taxon>
        <taxon>Streptomycetaceae</taxon>
        <taxon>Streptomyces</taxon>
    </lineage>
</organism>
<feature type="region of interest" description="Disordered" evidence="1">
    <location>
        <begin position="175"/>
        <end position="196"/>
    </location>
</feature>
<evidence type="ECO:0000313" key="2">
    <source>
        <dbReference type="EMBL" id="GHI17928.1"/>
    </source>
</evidence>
<evidence type="ECO:0000313" key="3">
    <source>
        <dbReference type="Proteomes" id="UP000660554"/>
    </source>
</evidence>
<gene>
    <name evidence="2" type="ORF">Scinn_73910</name>
</gene>
<evidence type="ECO:0000256" key="1">
    <source>
        <dbReference type="SAM" id="MobiDB-lite"/>
    </source>
</evidence>
<proteinExistence type="predicted"/>
<sequence length="491" mass="53655">MQRTSADGVTVLWQAAPAPGPLTAVLSFGTGLRDETAPTLGVTRLVEALVTTQLGRRPHEFTSTVEEEATHFAVKGTPMEVTGFLHAVCSALRDLPTQYMEHATRLLGIQAPRSCDHRGAEPLNARYGPHALGLVAYHDPDMYARLTPDAVRTHAAALFTRGNAVLALDGPPPAGLTLPLPDGPRPDRTAPRTRAGVPGTWQHRLVDTVSLLLTSRAHEPAAVAACHVLSHRVEHLAHDTLGFTDGVTLHRFLRDRLTLDRVLAVHPADGHAEQVAEIVWHEALDLARQGPTRHELDTSTAHARPGPDDGQVLWNSLQRAVEAEHFGIPYHDAGTLAASYATVTPHDVSAYLERALTDAVLVVPAQVFPRLKAPHGKRLPNSDCWRPYGQHAPTPGTRFRMHPFRRALTPRHEHGEYVLTEWGLVVRDAHRDEHDIRFDDIALMQHDGPGRVVLTGCGCHLHVHPDQVARGERLIALLDAAVPAHLVRTDA</sequence>